<protein>
    <submittedName>
        <fullName evidence="1">Uncharacterized protein</fullName>
    </submittedName>
</protein>
<gene>
    <name evidence="1" type="ORF">O6H91_11G057000</name>
</gene>
<dbReference type="Proteomes" id="UP001162992">
    <property type="component" value="Chromosome 11"/>
</dbReference>
<reference evidence="2" key="1">
    <citation type="journal article" date="2024" name="Proc. Natl. Acad. Sci. U.S.A.">
        <title>Extraordinary preservation of gene collinearity over three hundred million years revealed in homosporous lycophytes.</title>
        <authorList>
            <person name="Li C."/>
            <person name="Wickell D."/>
            <person name="Kuo L.Y."/>
            <person name="Chen X."/>
            <person name="Nie B."/>
            <person name="Liao X."/>
            <person name="Peng D."/>
            <person name="Ji J."/>
            <person name="Jenkins J."/>
            <person name="Williams M."/>
            <person name="Shu S."/>
            <person name="Plott C."/>
            <person name="Barry K."/>
            <person name="Rajasekar S."/>
            <person name="Grimwood J."/>
            <person name="Han X."/>
            <person name="Sun S."/>
            <person name="Hou Z."/>
            <person name="He W."/>
            <person name="Dai G."/>
            <person name="Sun C."/>
            <person name="Schmutz J."/>
            <person name="Leebens-Mack J.H."/>
            <person name="Li F.W."/>
            <person name="Wang L."/>
        </authorList>
    </citation>
    <scope>NUCLEOTIDE SEQUENCE [LARGE SCALE GENOMIC DNA]</scope>
    <source>
        <strain evidence="2">cv. PW_Plant_1</strain>
    </source>
</reference>
<keyword evidence="2" id="KW-1185">Reference proteome</keyword>
<name>A0ACC2CAG4_DIPCM</name>
<evidence type="ECO:0000313" key="2">
    <source>
        <dbReference type="Proteomes" id="UP001162992"/>
    </source>
</evidence>
<sequence length="538" mass="59305">MLLYKKASFCSKLVVFNMGSFRRVVAAMIVQHLAFTALCFEDRQPFSGHDWKKKEQYGGQCKAWLVQSIPTDMPDLPLVPGVLATGDVLQWLAANATEGLDISSQYWQLLAQPDNPVSGDYGFGQAKMNHFGAPVGKAVFDALDAAAARGIPIRIIQHSGFFPDFNTESAAIAAGRPNVQNRTLLLGQWYGSGIVHSKVWVADKKHIYIGSANNDWKSLTQVKELGIFLTDCPEVGEKVEIFLDNLWALSFLNASSYITNIFDEQWQINRQVPCWSYFVSPDNRCTSPLPAYVETPQISGYPYLADPFLFNIQLQTPGGSSGGPTPSTTYISFAPPEILACDYQSDEQGWVQTIRSVPVNGTVRMSTMDWLGQSQFVNPPVYWSVLSSAISEVVFSKHATVKLLVAHWNHSLSGGDDYLRFVASTNTLCSSSTFNKCSGKVEVKLYEVPGFESTGPAIKKNVSTGNAYPDFTRVNHAKYAVSDVRAHIGTSNLIWDYFYVTSGISFGSYNPDIITQLQAVFDADWNSPYAVSVPVSSS</sequence>
<dbReference type="EMBL" id="CM055102">
    <property type="protein sequence ID" value="KAJ7538622.1"/>
    <property type="molecule type" value="Genomic_DNA"/>
</dbReference>
<proteinExistence type="predicted"/>
<comment type="caution">
    <text evidence="1">The sequence shown here is derived from an EMBL/GenBank/DDBJ whole genome shotgun (WGS) entry which is preliminary data.</text>
</comment>
<accession>A0ACC2CAG4</accession>
<evidence type="ECO:0000313" key="1">
    <source>
        <dbReference type="EMBL" id="KAJ7538622.1"/>
    </source>
</evidence>
<organism evidence="1 2">
    <name type="scientific">Diphasiastrum complanatum</name>
    <name type="common">Issler's clubmoss</name>
    <name type="synonym">Lycopodium complanatum</name>
    <dbReference type="NCBI Taxonomy" id="34168"/>
    <lineage>
        <taxon>Eukaryota</taxon>
        <taxon>Viridiplantae</taxon>
        <taxon>Streptophyta</taxon>
        <taxon>Embryophyta</taxon>
        <taxon>Tracheophyta</taxon>
        <taxon>Lycopodiopsida</taxon>
        <taxon>Lycopodiales</taxon>
        <taxon>Lycopodiaceae</taxon>
        <taxon>Lycopodioideae</taxon>
        <taxon>Diphasiastrum</taxon>
    </lineage>
</organism>